<proteinExistence type="predicted"/>
<name>X0W4A7_9ZZZZ</name>
<organism evidence="1">
    <name type="scientific">marine sediment metagenome</name>
    <dbReference type="NCBI Taxonomy" id="412755"/>
    <lineage>
        <taxon>unclassified sequences</taxon>
        <taxon>metagenomes</taxon>
        <taxon>ecological metagenomes</taxon>
    </lineage>
</organism>
<dbReference type="AlphaFoldDB" id="X0W4A7"/>
<dbReference type="EMBL" id="BARS01037387">
    <property type="protein sequence ID" value="GAG25689.1"/>
    <property type="molecule type" value="Genomic_DNA"/>
</dbReference>
<evidence type="ECO:0000313" key="1">
    <source>
        <dbReference type="EMBL" id="GAG25689.1"/>
    </source>
</evidence>
<comment type="caution">
    <text evidence="1">The sequence shown here is derived from an EMBL/GenBank/DDBJ whole genome shotgun (WGS) entry which is preliminary data.</text>
</comment>
<reference evidence="1" key="1">
    <citation type="journal article" date="2014" name="Front. Microbiol.">
        <title>High frequency of phylogenetically diverse reductive dehalogenase-homologous genes in deep subseafloor sedimentary metagenomes.</title>
        <authorList>
            <person name="Kawai M."/>
            <person name="Futagami T."/>
            <person name="Toyoda A."/>
            <person name="Takaki Y."/>
            <person name="Nishi S."/>
            <person name="Hori S."/>
            <person name="Arai W."/>
            <person name="Tsubouchi T."/>
            <person name="Morono Y."/>
            <person name="Uchiyama I."/>
            <person name="Ito T."/>
            <person name="Fujiyama A."/>
            <person name="Inagaki F."/>
            <person name="Takami H."/>
        </authorList>
    </citation>
    <scope>NUCLEOTIDE SEQUENCE</scope>
    <source>
        <strain evidence="1">Expedition CK06-06</strain>
    </source>
</reference>
<protein>
    <submittedName>
        <fullName evidence="1">Uncharacterized protein</fullName>
    </submittedName>
</protein>
<sequence length="236" mass="25721">MSQRSRAILKKFFETNDYPTQSQFADLIDSCLNFTDDGTPASADVNVKVTTADNTANKLNNKIAVTSSLTKEIINAAANEQLRFDIAATITGVKTFGSFPVSPSAAPTTDYQFANKKYTDDNFEEIIERPGTQPAISAGTLTLNCNSRKQAIFEPRLSVGTLTINENFTLAFSNEANIDLVSSTFSLTGERIITVPNDVMVSNASTIGTWNSGAHTLTLDTGTDDIIEFQFLRYKT</sequence>
<accession>X0W4A7</accession>
<gene>
    <name evidence="1" type="ORF">S01H1_57338</name>
</gene>
<feature type="non-terminal residue" evidence="1">
    <location>
        <position position="236"/>
    </location>
</feature>